<dbReference type="HOGENOM" id="CLU_2901925_0_0_5"/>
<dbReference type="AlphaFoldDB" id="W0ABC2"/>
<keyword evidence="2" id="KW-1185">Reference proteome</keyword>
<accession>W0ABC2</accession>
<dbReference type="EMBL" id="CP006644">
    <property type="protein sequence ID" value="AHE53603.1"/>
    <property type="molecule type" value="Genomic_DNA"/>
</dbReference>
<sequence>MVSGPRCECQGHDITNFEKLHLVGGGFDGAGEPDVGYVQRRHADHTEQPSDILFGAVLGLVI</sequence>
<gene>
    <name evidence="1" type="ORF">NX02_09410</name>
</gene>
<name>W0ABC2_9SPHN</name>
<reference evidence="1 2" key="1">
    <citation type="submission" date="2013-07" db="EMBL/GenBank/DDBJ databases">
        <title>Completed genome of Sphingomonas sanxanigenens NX02.</title>
        <authorList>
            <person name="Ma T."/>
            <person name="Huang H."/>
            <person name="Wu M."/>
            <person name="Li X."/>
            <person name="Li G."/>
        </authorList>
    </citation>
    <scope>NUCLEOTIDE SEQUENCE [LARGE SCALE GENOMIC DNA]</scope>
    <source>
        <strain evidence="1 2">NX02</strain>
    </source>
</reference>
<dbReference type="Proteomes" id="UP000018851">
    <property type="component" value="Chromosome"/>
</dbReference>
<organism evidence="1 2">
    <name type="scientific">Sphingomonas sanxanigenens DSM 19645 = NX02</name>
    <dbReference type="NCBI Taxonomy" id="1123269"/>
    <lineage>
        <taxon>Bacteria</taxon>
        <taxon>Pseudomonadati</taxon>
        <taxon>Pseudomonadota</taxon>
        <taxon>Alphaproteobacteria</taxon>
        <taxon>Sphingomonadales</taxon>
        <taxon>Sphingomonadaceae</taxon>
        <taxon>Sphingomonas</taxon>
    </lineage>
</organism>
<proteinExistence type="predicted"/>
<dbReference type="STRING" id="1123269.NX02_09410"/>
<evidence type="ECO:0000313" key="2">
    <source>
        <dbReference type="Proteomes" id="UP000018851"/>
    </source>
</evidence>
<evidence type="ECO:0000313" key="1">
    <source>
        <dbReference type="EMBL" id="AHE53603.1"/>
    </source>
</evidence>
<protein>
    <submittedName>
        <fullName evidence="1">Uncharacterized protein</fullName>
    </submittedName>
</protein>
<dbReference type="KEGG" id="ssan:NX02_09410"/>